<dbReference type="InterPro" id="IPR003029">
    <property type="entry name" value="S1_domain"/>
</dbReference>
<feature type="compositionally biased region" description="Gly residues" evidence="1">
    <location>
        <begin position="436"/>
        <end position="445"/>
    </location>
</feature>
<feature type="compositionally biased region" description="Basic residues" evidence="1">
    <location>
        <begin position="331"/>
        <end position="343"/>
    </location>
</feature>
<feature type="compositionally biased region" description="Low complexity" evidence="1">
    <location>
        <begin position="7"/>
        <end position="16"/>
    </location>
</feature>
<accession>A0A448Z9H0</accession>
<dbReference type="SUPFAM" id="SSF50249">
    <property type="entry name" value="Nucleic acid-binding proteins"/>
    <property type="match status" value="1"/>
</dbReference>
<feature type="compositionally biased region" description="Basic and acidic residues" evidence="1">
    <location>
        <begin position="463"/>
        <end position="503"/>
    </location>
</feature>
<dbReference type="Pfam" id="PF00575">
    <property type="entry name" value="S1"/>
    <property type="match status" value="1"/>
</dbReference>
<dbReference type="SMART" id="SM00316">
    <property type="entry name" value="S1"/>
    <property type="match status" value="1"/>
</dbReference>
<evidence type="ECO:0000256" key="1">
    <source>
        <dbReference type="SAM" id="MobiDB-lite"/>
    </source>
</evidence>
<feature type="compositionally biased region" description="Basic and acidic residues" evidence="1">
    <location>
        <begin position="46"/>
        <end position="63"/>
    </location>
</feature>
<feature type="compositionally biased region" description="Basic and acidic residues" evidence="1">
    <location>
        <begin position="249"/>
        <end position="261"/>
    </location>
</feature>
<feature type="compositionally biased region" description="Polar residues" evidence="1">
    <location>
        <begin position="17"/>
        <end position="26"/>
    </location>
</feature>
<feature type="region of interest" description="Disordered" evidence="1">
    <location>
        <begin position="222"/>
        <end position="528"/>
    </location>
</feature>
<dbReference type="InterPro" id="IPR012340">
    <property type="entry name" value="NA-bd_OB-fold"/>
</dbReference>
<feature type="compositionally biased region" description="Basic residues" evidence="1">
    <location>
        <begin position="369"/>
        <end position="405"/>
    </location>
</feature>
<organism evidence="3 4">
    <name type="scientific">Pseudo-nitzschia multistriata</name>
    <dbReference type="NCBI Taxonomy" id="183589"/>
    <lineage>
        <taxon>Eukaryota</taxon>
        <taxon>Sar</taxon>
        <taxon>Stramenopiles</taxon>
        <taxon>Ochrophyta</taxon>
        <taxon>Bacillariophyta</taxon>
        <taxon>Bacillariophyceae</taxon>
        <taxon>Bacillariophycidae</taxon>
        <taxon>Bacillariales</taxon>
        <taxon>Bacillariaceae</taxon>
        <taxon>Pseudo-nitzschia</taxon>
    </lineage>
</organism>
<evidence type="ECO:0000259" key="2">
    <source>
        <dbReference type="PROSITE" id="PS50126"/>
    </source>
</evidence>
<dbReference type="Gene3D" id="2.40.50.140">
    <property type="entry name" value="Nucleic acid-binding proteins"/>
    <property type="match status" value="1"/>
</dbReference>
<proteinExistence type="predicted"/>
<evidence type="ECO:0000313" key="3">
    <source>
        <dbReference type="EMBL" id="VEU38705.1"/>
    </source>
</evidence>
<feature type="compositionally biased region" description="Basic and acidic residues" evidence="1">
    <location>
        <begin position="518"/>
        <end position="528"/>
    </location>
</feature>
<feature type="region of interest" description="Disordered" evidence="1">
    <location>
        <begin position="1"/>
        <end position="26"/>
    </location>
</feature>
<name>A0A448Z9H0_9STRA</name>
<dbReference type="Proteomes" id="UP000291116">
    <property type="component" value="Unassembled WGS sequence"/>
</dbReference>
<dbReference type="EMBL" id="CAACVS010000181">
    <property type="protein sequence ID" value="VEU38705.1"/>
    <property type="molecule type" value="Genomic_DNA"/>
</dbReference>
<feature type="compositionally biased region" description="Basic and acidic residues" evidence="1">
    <location>
        <begin position="344"/>
        <end position="368"/>
    </location>
</feature>
<dbReference type="PANTHER" id="PTHR15838">
    <property type="entry name" value="NUCLEOLAR PROTEIN OF 40 KDA"/>
    <property type="match status" value="1"/>
</dbReference>
<feature type="region of interest" description="Disordered" evidence="1">
    <location>
        <begin position="44"/>
        <end position="71"/>
    </location>
</feature>
<feature type="domain" description="S1 motif" evidence="2">
    <location>
        <begin position="72"/>
        <end position="165"/>
    </location>
</feature>
<dbReference type="PROSITE" id="PS50126">
    <property type="entry name" value="S1"/>
    <property type="match status" value="1"/>
</dbReference>
<sequence>MEKQTHQEQQQQQQQQPKKWTSLFTHSSSNHSLPVLFPVLSVSMSSRDDHNDDNGRYRRKGSERPPPPPTVGGVWEGTIERIQPYGAFCAFGPLVAGHHHRHHDGQGQGQRQRRTWQGLVHVSQLSDTRVEKVEDVVGVDDRVWVKVLEVEPRENGRFRVGLSMKDVSQDGTGRDLGREREAREHAKTQLETNLNSMIGMGVARDPMDRLVLKHNRSLGASTKQTFRGGYTLVDDDEGEPEPAQPDPLAPDRPDPGTDRNYRRAPMGRGRGATLPAWMTAAEGPVGIANDRKPEASGGGDARDARYRDRSDEKENENDDRSRRRSSSRDERRRKKKKRRRRTHSDRDGTDSDGSRRDDGDHSEDDEKNHRKRHKSSSSSHRRNRREHRKHASKKREKKDRKRSRRRGDSEKGEGGSRRSKGRRYESDESSCWSGSVGSGSRGGSLGTSTPSKRTSKGNTAPNETRDRYCRRGERNRSRSFEDAIEEKRKQSERHGRRQRDSDHRRRRSPSVGSHHSRHSEVDGQRREN</sequence>
<feature type="compositionally biased region" description="Basic and acidic residues" evidence="1">
    <location>
        <begin position="406"/>
        <end position="426"/>
    </location>
</feature>
<feature type="compositionally biased region" description="Basic and acidic residues" evidence="1">
    <location>
        <begin position="289"/>
        <end position="330"/>
    </location>
</feature>
<dbReference type="GO" id="GO:0003723">
    <property type="term" value="F:RNA binding"/>
    <property type="evidence" value="ECO:0007669"/>
    <property type="project" value="TreeGrafter"/>
</dbReference>
<dbReference type="OrthoDB" id="47866at2759"/>
<evidence type="ECO:0000313" key="4">
    <source>
        <dbReference type="Proteomes" id="UP000291116"/>
    </source>
</evidence>
<dbReference type="PANTHER" id="PTHR15838:SF1">
    <property type="entry name" value="ZINC FINGER CCHC DOMAIN-CONTAINING PROTEIN 17"/>
    <property type="match status" value="1"/>
</dbReference>
<protein>
    <recommendedName>
        <fullName evidence="2">S1 motif domain-containing protein</fullName>
    </recommendedName>
</protein>
<dbReference type="AlphaFoldDB" id="A0A448Z9H0"/>
<dbReference type="GO" id="GO:0043489">
    <property type="term" value="P:RNA stabilization"/>
    <property type="evidence" value="ECO:0007669"/>
    <property type="project" value="TreeGrafter"/>
</dbReference>
<reference evidence="3 4" key="1">
    <citation type="submission" date="2019-01" db="EMBL/GenBank/DDBJ databases">
        <authorList>
            <person name="Ferrante I. M."/>
        </authorList>
    </citation>
    <scope>NUCLEOTIDE SEQUENCE [LARGE SCALE GENOMIC DNA]</scope>
    <source>
        <strain evidence="3 4">B856</strain>
    </source>
</reference>
<keyword evidence="4" id="KW-1185">Reference proteome</keyword>
<gene>
    <name evidence="3" type="ORF">PSNMU_V1.4_AUG-EV-PASAV3_0055450</name>
</gene>